<dbReference type="EMBL" id="AP019377">
    <property type="protein sequence ID" value="BBH92060.1"/>
    <property type="molecule type" value="Genomic_DNA"/>
</dbReference>
<name>A0A455SWK5_9CHLR</name>
<feature type="compositionally biased region" description="Low complexity" evidence="1">
    <location>
        <begin position="147"/>
        <end position="170"/>
    </location>
</feature>
<gene>
    <name evidence="2" type="ORF">KTA_02590</name>
</gene>
<protein>
    <submittedName>
        <fullName evidence="2">Uncharacterized protein</fullName>
    </submittedName>
</protein>
<sequence>MERYAAHGSASDPVGEARDTPASPDSLDVLLTKVEALLRRPGRLYWIGASPALPPLWFFWPPWFTTARRGRFLETRRAYLQALRAVLARVTRWRQAPDPRLRAEASRLEERLRDELQERLLWYQIRPGPTWPPWDEQTRSSPPRRWAPASTSSPTVSRPVSPARSVPRGR</sequence>
<proteinExistence type="predicted"/>
<reference evidence="2" key="1">
    <citation type="submission" date="2018-12" db="EMBL/GenBank/DDBJ databases">
        <title>Novel natural products biosynthetic potential of the class Ktedonobacteria.</title>
        <authorList>
            <person name="Zheng Y."/>
            <person name="Saitou A."/>
            <person name="Wang C.M."/>
            <person name="Toyoda A."/>
            <person name="Minakuchi Y."/>
            <person name="Sekiguchi Y."/>
            <person name="Ueda K."/>
            <person name="Takano H."/>
            <person name="Sakai Y."/>
            <person name="Yokota A."/>
            <person name="Yabe S."/>
        </authorList>
    </citation>
    <scope>NUCLEOTIDE SEQUENCE</scope>
    <source>
        <strain evidence="2">A3-2</strain>
    </source>
</reference>
<accession>A0A455SWK5</accession>
<feature type="region of interest" description="Disordered" evidence="1">
    <location>
        <begin position="127"/>
        <end position="170"/>
    </location>
</feature>
<evidence type="ECO:0000256" key="1">
    <source>
        <dbReference type="SAM" id="MobiDB-lite"/>
    </source>
</evidence>
<feature type="region of interest" description="Disordered" evidence="1">
    <location>
        <begin position="1"/>
        <end position="22"/>
    </location>
</feature>
<evidence type="ECO:0000313" key="2">
    <source>
        <dbReference type="EMBL" id="BBH92060.1"/>
    </source>
</evidence>
<organism evidence="2">
    <name type="scientific">Thermogemmatispora argillosa</name>
    <dbReference type="NCBI Taxonomy" id="2045280"/>
    <lineage>
        <taxon>Bacteria</taxon>
        <taxon>Bacillati</taxon>
        <taxon>Chloroflexota</taxon>
        <taxon>Ktedonobacteria</taxon>
        <taxon>Thermogemmatisporales</taxon>
        <taxon>Thermogemmatisporaceae</taxon>
        <taxon>Thermogemmatispora</taxon>
    </lineage>
</organism>
<dbReference type="AlphaFoldDB" id="A0A455SWK5"/>